<dbReference type="Gene3D" id="2.40.10.10">
    <property type="entry name" value="Trypsin-like serine proteases"/>
    <property type="match status" value="2"/>
</dbReference>
<evidence type="ECO:0000259" key="5">
    <source>
        <dbReference type="SMART" id="SM00228"/>
    </source>
</evidence>
<dbReference type="InterPro" id="IPR001478">
    <property type="entry name" value="PDZ"/>
</dbReference>
<name>A0A1G2N7R2_9BACT</name>
<evidence type="ECO:0000256" key="4">
    <source>
        <dbReference type="SAM" id="Phobius"/>
    </source>
</evidence>
<evidence type="ECO:0000313" key="6">
    <source>
        <dbReference type="EMBL" id="OHA32144.1"/>
    </source>
</evidence>
<comment type="caution">
    <text evidence="6">The sequence shown here is derived from an EMBL/GenBank/DDBJ whole genome shotgun (WGS) entry which is preliminary data.</text>
</comment>
<keyword evidence="4" id="KW-1133">Transmembrane helix</keyword>
<proteinExistence type="inferred from homology"/>
<dbReference type="EMBL" id="MHRX01000052">
    <property type="protein sequence ID" value="OHA32144.1"/>
    <property type="molecule type" value="Genomic_DNA"/>
</dbReference>
<dbReference type="Pfam" id="PF13180">
    <property type="entry name" value="PDZ_2"/>
    <property type="match status" value="1"/>
</dbReference>
<dbReference type="InterPro" id="IPR036034">
    <property type="entry name" value="PDZ_sf"/>
</dbReference>
<evidence type="ECO:0000313" key="7">
    <source>
        <dbReference type="Proteomes" id="UP000176221"/>
    </source>
</evidence>
<dbReference type="InterPro" id="IPR001940">
    <property type="entry name" value="Peptidase_S1C"/>
</dbReference>
<dbReference type="InterPro" id="IPR043504">
    <property type="entry name" value="Peptidase_S1_PA_chymotrypsin"/>
</dbReference>
<keyword evidence="3" id="KW-0378">Hydrolase</keyword>
<comment type="similarity">
    <text evidence="1">Belongs to the peptidase S1C family.</text>
</comment>
<dbReference type="Gene3D" id="2.30.42.10">
    <property type="match status" value="1"/>
</dbReference>
<dbReference type="InterPro" id="IPR009003">
    <property type="entry name" value="Peptidase_S1_PA"/>
</dbReference>
<dbReference type="PANTHER" id="PTHR43343:SF3">
    <property type="entry name" value="PROTEASE DO-LIKE 8, CHLOROPLASTIC"/>
    <property type="match status" value="1"/>
</dbReference>
<accession>A0A1G2N7R2</accession>
<dbReference type="AlphaFoldDB" id="A0A1G2N7R2"/>
<evidence type="ECO:0000256" key="3">
    <source>
        <dbReference type="ARBA" id="ARBA00022801"/>
    </source>
</evidence>
<dbReference type="SUPFAM" id="SSF50156">
    <property type="entry name" value="PDZ domain-like"/>
    <property type="match status" value="1"/>
</dbReference>
<dbReference type="SUPFAM" id="SSF50494">
    <property type="entry name" value="Trypsin-like serine proteases"/>
    <property type="match status" value="1"/>
</dbReference>
<dbReference type="CDD" id="cd06779">
    <property type="entry name" value="cpPDZ_Deg_HtrA-like"/>
    <property type="match status" value="1"/>
</dbReference>
<dbReference type="Proteomes" id="UP000176221">
    <property type="component" value="Unassembled WGS sequence"/>
</dbReference>
<keyword evidence="2" id="KW-0645">Protease</keyword>
<dbReference type="PANTHER" id="PTHR43343">
    <property type="entry name" value="PEPTIDASE S12"/>
    <property type="match status" value="1"/>
</dbReference>
<reference evidence="6 7" key="1">
    <citation type="journal article" date="2016" name="Nat. Commun.">
        <title>Thousands of microbial genomes shed light on interconnected biogeochemical processes in an aquifer system.</title>
        <authorList>
            <person name="Anantharaman K."/>
            <person name="Brown C.T."/>
            <person name="Hug L.A."/>
            <person name="Sharon I."/>
            <person name="Castelle C.J."/>
            <person name="Probst A.J."/>
            <person name="Thomas B.C."/>
            <person name="Singh A."/>
            <person name="Wilkins M.J."/>
            <person name="Karaoz U."/>
            <person name="Brodie E.L."/>
            <person name="Williams K.H."/>
            <person name="Hubbard S.S."/>
            <person name="Banfield J.F."/>
        </authorList>
    </citation>
    <scope>NUCLEOTIDE SEQUENCE [LARGE SCALE GENOMIC DNA]</scope>
</reference>
<dbReference type="Pfam" id="PF13365">
    <property type="entry name" value="Trypsin_2"/>
    <property type="match status" value="1"/>
</dbReference>
<evidence type="ECO:0000256" key="1">
    <source>
        <dbReference type="ARBA" id="ARBA00010541"/>
    </source>
</evidence>
<dbReference type="STRING" id="1802319.A2928_00410"/>
<organism evidence="6 7">
    <name type="scientific">Candidatus Taylorbacteria bacterium RIFCSPLOWO2_01_FULL_45_15b</name>
    <dbReference type="NCBI Taxonomy" id="1802319"/>
    <lineage>
        <taxon>Bacteria</taxon>
        <taxon>Candidatus Tayloriibacteriota</taxon>
    </lineage>
</organism>
<keyword evidence="4" id="KW-0472">Membrane</keyword>
<evidence type="ECO:0000256" key="2">
    <source>
        <dbReference type="ARBA" id="ARBA00022670"/>
    </source>
</evidence>
<gene>
    <name evidence="6" type="ORF">A2928_00410</name>
</gene>
<keyword evidence="4" id="KW-0812">Transmembrane</keyword>
<dbReference type="GO" id="GO:0006508">
    <property type="term" value="P:proteolysis"/>
    <property type="evidence" value="ECO:0007669"/>
    <property type="project" value="UniProtKB-KW"/>
</dbReference>
<dbReference type="SMART" id="SM00228">
    <property type="entry name" value="PDZ"/>
    <property type="match status" value="1"/>
</dbReference>
<dbReference type="InterPro" id="IPR051201">
    <property type="entry name" value="Chloro_Bact_Ser_Proteases"/>
</dbReference>
<protein>
    <recommendedName>
        <fullName evidence="5">PDZ domain-containing protein</fullName>
    </recommendedName>
</protein>
<feature type="transmembrane region" description="Helical" evidence="4">
    <location>
        <begin position="7"/>
        <end position="28"/>
    </location>
</feature>
<dbReference type="PRINTS" id="PR00834">
    <property type="entry name" value="PROTEASES2C"/>
</dbReference>
<feature type="domain" description="PDZ" evidence="5">
    <location>
        <begin position="301"/>
        <end position="391"/>
    </location>
</feature>
<dbReference type="GO" id="GO:0004252">
    <property type="term" value="F:serine-type endopeptidase activity"/>
    <property type="evidence" value="ECO:0007669"/>
    <property type="project" value="InterPro"/>
</dbReference>
<sequence length="407" mass="43625">MNKINSIIATSIITTLLVLAITFTALYANRGVIFEMFASNYISGTSSETRTITRNILAEESQIISIVEKANPSVVSIVITKDVPVIEQYFEDPGIFPDFFGFDFQIPRQRQNGTEKREIGGGTGFVVSKDGMVVTNRHVVSDTKATYTAFTNDGKKYDVEVAAVDPTLDIAILKLKGAKDMPSLAFGDSDTVKLGQTAIAIGNALGEFRNSVSAGVISGLARTIIAGDSSGRAEQLDEVIQTDAAINPGNSGGPLLDLTGRVIGVNVAVAQGSENIGFALPANVVKSVVDSVQKYGEIVRPYIGVRYIPITAPLKERNNLSVDYGVLVQRGDMREELAVVPNSPADKAGIVENDIILEIDGTKLDENHSLASIVRKKSIGDKISLRLLSKGKEKTILLTLEKAPKNL</sequence>